<dbReference type="Proteomes" id="UP000323844">
    <property type="component" value="Chromosome"/>
</dbReference>
<feature type="coiled-coil region" evidence="1">
    <location>
        <begin position="167"/>
        <end position="204"/>
    </location>
</feature>
<evidence type="ECO:0000313" key="2">
    <source>
        <dbReference type="EMBL" id="QEK39337.1"/>
    </source>
</evidence>
<dbReference type="RefSeq" id="WP_148951698.1">
    <property type="nucleotide sequence ID" value="NZ_CP043312.1"/>
</dbReference>
<accession>A0A5C0UHV0</accession>
<sequence>MHKTRVKTLDQFKESVATNPNYTMSTQPFHISVTYNRQDMQKPLVCDRVQLHARLFDTDSTHLETIDEHISPQIKLLTFGQKDKIDDFVGRWYDINESKDSILKAFAIRSTHELVRKMQPIPTKPIPTKQLDDLKSAAHALRELTIEKPLFFSSEGMCSSLITGLRMNKQQQELQKIEEKIQELQKIEEERQELHKQSEDVTRKPSKLHGLVSIDICDYLPHPSNIHNRGPYFLKLEFFSTGQNAEGELITPFLNHVMSAKLAVEHCRKTCANWPEDRSMSQHSYRQDGKNVYSCLFSVTPSVEEYNDFENKKPILQRQLALKAAGFVHYNSLIKNRVTNDILNTEESLEGFKVIHNAIFNHKYKIDQEVEKRAVETVEVNDPEDPENKFFTGKVNFLIQGHEKQVEIFFVNLPCGDAAYNNFQTSEQYNREKEGAIHELRQNEHFTHLSTNPGIKDKLLDIIGSNELFFSEISEKIPEYHHTAEQH</sequence>
<dbReference type="KEGG" id="snay:FZC37_00030"/>
<evidence type="ECO:0000256" key="1">
    <source>
        <dbReference type="SAM" id="Coils"/>
    </source>
</evidence>
<evidence type="ECO:0000313" key="3">
    <source>
        <dbReference type="Proteomes" id="UP000323844"/>
    </source>
</evidence>
<gene>
    <name evidence="2" type="ORF">FZC37_00030</name>
</gene>
<keyword evidence="1" id="KW-0175">Coiled coil</keyword>
<reference evidence="2 3" key="1">
    <citation type="submission" date="2019-08" db="EMBL/GenBank/DDBJ databases">
        <title>Highly reduced genomes of protist endosymbionts show evolutionary convergence.</title>
        <authorList>
            <person name="George E."/>
            <person name="Husnik F."/>
            <person name="Tashyreva D."/>
            <person name="Prokopchuk G."/>
            <person name="Horak A."/>
            <person name="Kwong W.K."/>
            <person name="Lukes J."/>
            <person name="Keeling P.J."/>
        </authorList>
    </citation>
    <scope>NUCLEOTIDE SEQUENCE [LARGE SCALE GENOMIC DNA]</scope>
    <source>
        <strain evidence="2">1621</strain>
    </source>
</reference>
<dbReference type="EMBL" id="CP043312">
    <property type="protein sequence ID" value="QEK39337.1"/>
    <property type="molecule type" value="Genomic_DNA"/>
</dbReference>
<protein>
    <submittedName>
        <fullName evidence="2">Uncharacterized protein</fullName>
    </submittedName>
</protein>
<organism evidence="2 3">
    <name type="scientific">Candidatus Sneabacter namystus</name>
    <dbReference type="NCBI Taxonomy" id="2601646"/>
    <lineage>
        <taxon>Bacteria</taxon>
        <taxon>Pseudomonadati</taxon>
        <taxon>Pseudomonadota</taxon>
        <taxon>Alphaproteobacteria</taxon>
        <taxon>Rickettsiales</taxon>
        <taxon>Rickettsiaceae</taxon>
        <taxon>Rickettsieae</taxon>
        <taxon>Candidatus Sneabacter</taxon>
    </lineage>
</organism>
<dbReference type="AlphaFoldDB" id="A0A5C0UHV0"/>
<name>A0A5C0UHV0_9RICK</name>
<proteinExistence type="predicted"/>
<keyword evidence="3" id="KW-1185">Reference proteome</keyword>